<accession>A0AAD5XK96</accession>
<protein>
    <submittedName>
        <fullName evidence="2">Uncharacterized protein</fullName>
    </submittedName>
</protein>
<feature type="region of interest" description="Disordered" evidence="1">
    <location>
        <begin position="268"/>
        <end position="322"/>
    </location>
</feature>
<sequence length="322" mass="34026">MVPIGTEESVSDLTKKGEDGKDVSTHLAELKRQTGRNKLTCSQWAGDLIHRGILAADEFVLRDAGDIKYLARKAVAARTAADILESAAMRSLVGASRKPMTYVETDQHARNHLAHVGIIAVAPAPVINGTVVPGFTLVTKRNWDDLVALPKSAAAVVLHTSAKGTPKGLEPFIDRAIPFADVYAELHKNTNAGVPMPPKDCTDLPSFWARALGVAVPNESVESLTLSPALHSEFLAGEQEVGLKLTAGGRLLADLLLAAWDLNATTKRASVEGPPPPALGSDWAGGGGGGPSTQLRSNSERPFWRTSRTPSAQAGFNSQSHG</sequence>
<name>A0AAD5XK96_9FUNG</name>
<comment type="caution">
    <text evidence="2">The sequence shown here is derived from an EMBL/GenBank/DDBJ whole genome shotgun (WGS) entry which is preliminary data.</text>
</comment>
<keyword evidence="3" id="KW-1185">Reference proteome</keyword>
<proteinExistence type="predicted"/>
<reference evidence="2" key="1">
    <citation type="submission" date="2020-05" db="EMBL/GenBank/DDBJ databases">
        <title>Phylogenomic resolution of chytrid fungi.</title>
        <authorList>
            <person name="Stajich J.E."/>
            <person name="Amses K."/>
            <person name="Simmons R."/>
            <person name="Seto K."/>
            <person name="Myers J."/>
            <person name="Bonds A."/>
            <person name="Quandt C.A."/>
            <person name="Barry K."/>
            <person name="Liu P."/>
            <person name="Grigoriev I."/>
            <person name="Longcore J.E."/>
            <person name="James T.Y."/>
        </authorList>
    </citation>
    <scope>NUCLEOTIDE SEQUENCE</scope>
    <source>
        <strain evidence="2">JEL0379</strain>
    </source>
</reference>
<evidence type="ECO:0000313" key="3">
    <source>
        <dbReference type="Proteomes" id="UP001212152"/>
    </source>
</evidence>
<evidence type="ECO:0000256" key="1">
    <source>
        <dbReference type="SAM" id="MobiDB-lite"/>
    </source>
</evidence>
<evidence type="ECO:0000313" key="2">
    <source>
        <dbReference type="EMBL" id="KAJ3174930.1"/>
    </source>
</evidence>
<dbReference type="Proteomes" id="UP001212152">
    <property type="component" value="Unassembled WGS sequence"/>
</dbReference>
<dbReference type="AlphaFoldDB" id="A0AAD5XK96"/>
<feature type="compositionally biased region" description="Polar residues" evidence="1">
    <location>
        <begin position="306"/>
        <end position="322"/>
    </location>
</feature>
<organism evidence="2 3">
    <name type="scientific">Geranomyces variabilis</name>
    <dbReference type="NCBI Taxonomy" id="109894"/>
    <lineage>
        <taxon>Eukaryota</taxon>
        <taxon>Fungi</taxon>
        <taxon>Fungi incertae sedis</taxon>
        <taxon>Chytridiomycota</taxon>
        <taxon>Chytridiomycota incertae sedis</taxon>
        <taxon>Chytridiomycetes</taxon>
        <taxon>Spizellomycetales</taxon>
        <taxon>Powellomycetaceae</taxon>
        <taxon>Geranomyces</taxon>
    </lineage>
</organism>
<feature type="region of interest" description="Disordered" evidence="1">
    <location>
        <begin position="1"/>
        <end position="20"/>
    </location>
</feature>
<gene>
    <name evidence="2" type="ORF">HDU87_006596</name>
</gene>
<dbReference type="EMBL" id="JADGJQ010000058">
    <property type="protein sequence ID" value="KAJ3174930.1"/>
    <property type="molecule type" value="Genomic_DNA"/>
</dbReference>